<dbReference type="OrthoDB" id="5457929at2"/>
<protein>
    <recommendedName>
        <fullName evidence="4">BrnA antitoxin family protein</fullName>
    </recommendedName>
</protein>
<reference evidence="2 3" key="1">
    <citation type="submission" date="2018-02" db="EMBL/GenBank/DDBJ databases">
        <title>Genome sequence of Desulfovibrio carbinolicus DSM 3852.</title>
        <authorList>
            <person name="Wilbanks E."/>
            <person name="Skennerton C.T."/>
            <person name="Orphan V.J."/>
        </authorList>
    </citation>
    <scope>NUCLEOTIDE SEQUENCE [LARGE SCALE GENOMIC DNA]</scope>
    <source>
        <strain evidence="2 3">DSM 3852</strain>
    </source>
</reference>
<dbReference type="KEGG" id="dcb:C3Y92_19485"/>
<accession>A0A4P6HPS1</accession>
<dbReference type="AlphaFoldDB" id="A0A4P6HPS1"/>
<dbReference type="InterPro" id="IPR025528">
    <property type="entry name" value="BrnA_antitoxin"/>
</dbReference>
<feature type="region of interest" description="Disordered" evidence="1">
    <location>
        <begin position="1"/>
        <end position="22"/>
    </location>
</feature>
<evidence type="ECO:0000313" key="3">
    <source>
        <dbReference type="Proteomes" id="UP000293296"/>
    </source>
</evidence>
<keyword evidence="3" id="KW-1185">Reference proteome</keyword>
<proteinExistence type="predicted"/>
<organism evidence="2 3">
    <name type="scientific">Solidesulfovibrio carbinolicus</name>
    <dbReference type="NCBI Taxonomy" id="296842"/>
    <lineage>
        <taxon>Bacteria</taxon>
        <taxon>Pseudomonadati</taxon>
        <taxon>Thermodesulfobacteriota</taxon>
        <taxon>Desulfovibrionia</taxon>
        <taxon>Desulfovibrionales</taxon>
        <taxon>Desulfovibrionaceae</taxon>
        <taxon>Solidesulfovibrio</taxon>
    </lineage>
</organism>
<evidence type="ECO:0008006" key="4">
    <source>
        <dbReference type="Google" id="ProtNLM"/>
    </source>
</evidence>
<name>A0A4P6HPS1_9BACT</name>
<evidence type="ECO:0000313" key="2">
    <source>
        <dbReference type="EMBL" id="QAZ69303.1"/>
    </source>
</evidence>
<gene>
    <name evidence="2" type="ORF">C3Y92_19485</name>
</gene>
<sequence>MPSRGAIEVLRRRRRLPSPTDSGRVRLGDLLSETKERVSIRLDRDVLAWFRSRRKKGYQTAIKAVPRAFMESQERGKRP</sequence>
<evidence type="ECO:0000256" key="1">
    <source>
        <dbReference type="SAM" id="MobiDB-lite"/>
    </source>
</evidence>
<dbReference type="EMBL" id="CP026538">
    <property type="protein sequence ID" value="QAZ69303.1"/>
    <property type="molecule type" value="Genomic_DNA"/>
</dbReference>
<dbReference type="Pfam" id="PF14384">
    <property type="entry name" value="BrnA_antitoxin"/>
    <property type="match status" value="1"/>
</dbReference>
<dbReference type="Proteomes" id="UP000293296">
    <property type="component" value="Chromosome"/>
</dbReference>